<evidence type="ECO:0000313" key="3">
    <source>
        <dbReference type="Proteomes" id="UP000276215"/>
    </source>
</evidence>
<dbReference type="EMBL" id="ML120362">
    <property type="protein sequence ID" value="RPB03553.1"/>
    <property type="molecule type" value="Genomic_DNA"/>
</dbReference>
<feature type="compositionally biased region" description="Basic and acidic residues" evidence="1">
    <location>
        <begin position="36"/>
        <end position="45"/>
    </location>
</feature>
<keyword evidence="3" id="KW-1185">Reference proteome</keyword>
<accession>A0A3N4JZR5</accession>
<gene>
    <name evidence="2" type="ORF">L873DRAFT_173534</name>
</gene>
<evidence type="ECO:0000256" key="1">
    <source>
        <dbReference type="SAM" id="MobiDB-lite"/>
    </source>
</evidence>
<protein>
    <submittedName>
        <fullName evidence="2">Uncharacterized protein</fullName>
    </submittedName>
</protein>
<reference evidence="2 3" key="1">
    <citation type="journal article" date="2018" name="Nat. Ecol. Evol.">
        <title>Pezizomycetes genomes reveal the molecular basis of ectomycorrhizal truffle lifestyle.</title>
        <authorList>
            <person name="Murat C."/>
            <person name="Payen T."/>
            <person name="Noel B."/>
            <person name="Kuo A."/>
            <person name="Morin E."/>
            <person name="Chen J."/>
            <person name="Kohler A."/>
            <person name="Krizsan K."/>
            <person name="Balestrini R."/>
            <person name="Da Silva C."/>
            <person name="Montanini B."/>
            <person name="Hainaut M."/>
            <person name="Levati E."/>
            <person name="Barry K.W."/>
            <person name="Belfiori B."/>
            <person name="Cichocki N."/>
            <person name="Clum A."/>
            <person name="Dockter R.B."/>
            <person name="Fauchery L."/>
            <person name="Guy J."/>
            <person name="Iotti M."/>
            <person name="Le Tacon F."/>
            <person name="Lindquist E.A."/>
            <person name="Lipzen A."/>
            <person name="Malagnac F."/>
            <person name="Mello A."/>
            <person name="Molinier V."/>
            <person name="Miyauchi S."/>
            <person name="Poulain J."/>
            <person name="Riccioni C."/>
            <person name="Rubini A."/>
            <person name="Sitrit Y."/>
            <person name="Splivallo R."/>
            <person name="Traeger S."/>
            <person name="Wang M."/>
            <person name="Zifcakova L."/>
            <person name="Wipf D."/>
            <person name="Zambonelli A."/>
            <person name="Paolocci F."/>
            <person name="Nowrousian M."/>
            <person name="Ottonello S."/>
            <person name="Baldrian P."/>
            <person name="Spatafora J.W."/>
            <person name="Henrissat B."/>
            <person name="Nagy L.G."/>
            <person name="Aury J.M."/>
            <person name="Wincker P."/>
            <person name="Grigoriev I.V."/>
            <person name="Bonfante P."/>
            <person name="Martin F.M."/>
        </authorList>
    </citation>
    <scope>NUCLEOTIDE SEQUENCE [LARGE SCALE GENOMIC DNA]</scope>
    <source>
        <strain evidence="2 3">120613-1</strain>
    </source>
</reference>
<evidence type="ECO:0000313" key="2">
    <source>
        <dbReference type="EMBL" id="RPB03553.1"/>
    </source>
</evidence>
<organism evidence="2 3">
    <name type="scientific">Choiromyces venosus 120613-1</name>
    <dbReference type="NCBI Taxonomy" id="1336337"/>
    <lineage>
        <taxon>Eukaryota</taxon>
        <taxon>Fungi</taxon>
        <taxon>Dikarya</taxon>
        <taxon>Ascomycota</taxon>
        <taxon>Pezizomycotina</taxon>
        <taxon>Pezizomycetes</taxon>
        <taxon>Pezizales</taxon>
        <taxon>Tuberaceae</taxon>
        <taxon>Choiromyces</taxon>
    </lineage>
</organism>
<dbReference type="Proteomes" id="UP000276215">
    <property type="component" value="Unassembled WGS sequence"/>
</dbReference>
<dbReference type="AlphaFoldDB" id="A0A3N4JZR5"/>
<name>A0A3N4JZR5_9PEZI</name>
<feature type="region of interest" description="Disordered" evidence="1">
    <location>
        <begin position="32"/>
        <end position="54"/>
    </location>
</feature>
<sequence length="149" mass="17080">MTSTINTHHPPSGALTLSRFCSFENSIVPAYRHQNRRTEKPLEPPKKKKAGFRCGTQKSKVRFLVVKNRFSKTAQRECSYYPTDLLYCTVRHSRYSTQQLIITTPSPHFTMPASTPPHTYPQTGYSTYSTNAIRHIPLPYPTNCQKTTE</sequence>
<proteinExistence type="predicted"/>